<dbReference type="RefSeq" id="WP_247382002.1">
    <property type="nucleotide sequence ID" value="NZ_JALLGV010000013.1"/>
</dbReference>
<protein>
    <submittedName>
        <fullName evidence="1">Uncharacterized protein</fullName>
    </submittedName>
</protein>
<comment type="caution">
    <text evidence="1">The sequence shown here is derived from an EMBL/GenBank/DDBJ whole genome shotgun (WGS) entry which is preliminary data.</text>
</comment>
<keyword evidence="2" id="KW-1185">Reference proteome</keyword>
<proteinExistence type="predicted"/>
<accession>A0ABD6CGI7</accession>
<evidence type="ECO:0000313" key="1">
    <source>
        <dbReference type="EMBL" id="MFD1588518.1"/>
    </source>
</evidence>
<organism evidence="1 2">
    <name type="scientific">Halorientalis brevis</name>
    <dbReference type="NCBI Taxonomy" id="1126241"/>
    <lineage>
        <taxon>Archaea</taxon>
        <taxon>Methanobacteriati</taxon>
        <taxon>Methanobacteriota</taxon>
        <taxon>Stenosarchaea group</taxon>
        <taxon>Halobacteria</taxon>
        <taxon>Halobacteriales</taxon>
        <taxon>Haloarculaceae</taxon>
        <taxon>Halorientalis</taxon>
    </lineage>
</organism>
<reference evidence="1 2" key="1">
    <citation type="journal article" date="2019" name="Int. J. Syst. Evol. Microbiol.">
        <title>The Global Catalogue of Microorganisms (GCM) 10K type strain sequencing project: providing services to taxonomists for standard genome sequencing and annotation.</title>
        <authorList>
            <consortium name="The Broad Institute Genomics Platform"/>
            <consortium name="The Broad Institute Genome Sequencing Center for Infectious Disease"/>
            <person name="Wu L."/>
            <person name="Ma J."/>
        </authorList>
    </citation>
    <scope>NUCLEOTIDE SEQUENCE [LARGE SCALE GENOMIC DNA]</scope>
    <source>
        <strain evidence="1 2">CGMCC 1.12125</strain>
    </source>
</reference>
<dbReference type="EMBL" id="JBHUDJ010000013">
    <property type="protein sequence ID" value="MFD1588518.1"/>
    <property type="molecule type" value="Genomic_DNA"/>
</dbReference>
<sequence>MADLAFRVLGLDVDDEETREIANEMYELLTERGHDVHGVAPVLREEQ</sequence>
<name>A0ABD6CGI7_9EURY</name>
<gene>
    <name evidence="1" type="ORF">ACFR9U_16185</name>
</gene>
<dbReference type="AlphaFoldDB" id="A0ABD6CGI7"/>
<evidence type="ECO:0000313" key="2">
    <source>
        <dbReference type="Proteomes" id="UP001597119"/>
    </source>
</evidence>
<dbReference type="Proteomes" id="UP001597119">
    <property type="component" value="Unassembled WGS sequence"/>
</dbReference>